<evidence type="ECO:0000313" key="2">
    <source>
        <dbReference type="Proteomes" id="UP000077628"/>
    </source>
</evidence>
<dbReference type="STRING" id="702114.A1355_07650"/>
<accession>A0A177NIU4</accession>
<dbReference type="EMBL" id="LUUK01000177">
    <property type="protein sequence ID" value="OAI17504.1"/>
    <property type="molecule type" value="Genomic_DNA"/>
</dbReference>
<dbReference type="RefSeq" id="WP_064029390.1">
    <property type="nucleotide sequence ID" value="NZ_LUUK01000177.1"/>
</dbReference>
<gene>
    <name evidence="1" type="ORF">A1355_07650</name>
</gene>
<proteinExistence type="predicted"/>
<dbReference type="Proteomes" id="UP000077628">
    <property type="component" value="Unassembled WGS sequence"/>
</dbReference>
<dbReference type="OrthoDB" id="6191312at2"/>
<name>A0A177NIU4_9GAMM</name>
<evidence type="ECO:0000313" key="1">
    <source>
        <dbReference type="EMBL" id="OAI17504.1"/>
    </source>
</evidence>
<comment type="caution">
    <text evidence="1">The sequence shown here is derived from an EMBL/GenBank/DDBJ whole genome shotgun (WGS) entry which is preliminary data.</text>
</comment>
<reference evidence="2" key="1">
    <citation type="submission" date="2016-03" db="EMBL/GenBank/DDBJ databases">
        <authorList>
            <person name="Heylen K."/>
            <person name="De Vos P."/>
            <person name="Vekeman B."/>
        </authorList>
    </citation>
    <scope>NUCLEOTIDE SEQUENCE [LARGE SCALE GENOMIC DNA]</scope>
    <source>
        <strain evidence="2">R-45383</strain>
    </source>
</reference>
<keyword evidence="2" id="KW-1185">Reference proteome</keyword>
<dbReference type="AlphaFoldDB" id="A0A177NIU4"/>
<protein>
    <submittedName>
        <fullName evidence="1">Uncharacterized protein</fullName>
    </submittedName>
</protein>
<sequence>MRGRLVLPLLSRGIQVITQARIDPALFLPPDMSGRSGRGRPRKYGQRLTAEAITTLPAIELSLTIYGKRQKLRIRSALALARFLKGAQVRAGWCEFYDDKKQSWAKPRLLLVTETELSDRSDGRVLRPSLVDRTLVPQSETLVGDFQSLATIANRPGNLDANPLHRLRG</sequence>
<organism evidence="1 2">
    <name type="scientific">Methylomonas koyamae</name>
    <dbReference type="NCBI Taxonomy" id="702114"/>
    <lineage>
        <taxon>Bacteria</taxon>
        <taxon>Pseudomonadati</taxon>
        <taxon>Pseudomonadota</taxon>
        <taxon>Gammaproteobacteria</taxon>
        <taxon>Methylococcales</taxon>
        <taxon>Methylococcaceae</taxon>
        <taxon>Methylomonas</taxon>
    </lineage>
</organism>